<organism evidence="2 3">
    <name type="scientific">Methylophilus rhizosphaerae</name>
    <dbReference type="NCBI Taxonomy" id="492660"/>
    <lineage>
        <taxon>Bacteria</taxon>
        <taxon>Pseudomonadati</taxon>
        <taxon>Pseudomonadota</taxon>
        <taxon>Betaproteobacteria</taxon>
        <taxon>Nitrosomonadales</taxon>
        <taxon>Methylophilaceae</taxon>
        <taxon>Methylophilus</taxon>
    </lineage>
</organism>
<name>A0A1G9D786_9PROT</name>
<reference evidence="3" key="1">
    <citation type="submission" date="2016-10" db="EMBL/GenBank/DDBJ databases">
        <authorList>
            <person name="Varghese N."/>
            <person name="Submissions S."/>
        </authorList>
    </citation>
    <scope>NUCLEOTIDE SEQUENCE [LARGE SCALE GENOMIC DNA]</scope>
    <source>
        <strain evidence="3">CBMB127</strain>
    </source>
</reference>
<feature type="transmembrane region" description="Helical" evidence="1">
    <location>
        <begin position="49"/>
        <end position="68"/>
    </location>
</feature>
<keyword evidence="1" id="KW-0472">Membrane</keyword>
<feature type="transmembrane region" description="Helical" evidence="1">
    <location>
        <begin position="515"/>
        <end position="534"/>
    </location>
</feature>
<dbReference type="AlphaFoldDB" id="A0A1G9D786"/>
<dbReference type="EMBL" id="FNFX01000003">
    <property type="protein sequence ID" value="SDK59723.1"/>
    <property type="molecule type" value="Genomic_DNA"/>
</dbReference>
<feature type="transmembrane region" description="Helical" evidence="1">
    <location>
        <begin position="149"/>
        <end position="170"/>
    </location>
</feature>
<accession>A0A1G9D786</accession>
<feature type="transmembrane region" description="Helical" evidence="1">
    <location>
        <begin position="409"/>
        <end position="433"/>
    </location>
</feature>
<feature type="transmembrane region" description="Helical" evidence="1">
    <location>
        <begin position="465"/>
        <end position="484"/>
    </location>
</feature>
<evidence type="ECO:0000313" key="3">
    <source>
        <dbReference type="Proteomes" id="UP000198629"/>
    </source>
</evidence>
<keyword evidence="1" id="KW-1133">Transmembrane helix</keyword>
<keyword evidence="3" id="KW-1185">Reference proteome</keyword>
<keyword evidence="1" id="KW-0812">Transmembrane</keyword>
<feature type="transmembrane region" description="Helical" evidence="1">
    <location>
        <begin position="439"/>
        <end position="458"/>
    </location>
</feature>
<dbReference type="GO" id="GO:0022857">
    <property type="term" value="F:transmembrane transporter activity"/>
    <property type="evidence" value="ECO:0007669"/>
    <property type="project" value="InterPro"/>
</dbReference>
<dbReference type="Proteomes" id="UP000198629">
    <property type="component" value="Unassembled WGS sequence"/>
</dbReference>
<feature type="transmembrane region" description="Helical" evidence="1">
    <location>
        <begin position="125"/>
        <end position="143"/>
    </location>
</feature>
<dbReference type="Pfam" id="PF04632">
    <property type="entry name" value="FUSC"/>
    <property type="match status" value="1"/>
</dbReference>
<evidence type="ECO:0000256" key="1">
    <source>
        <dbReference type="SAM" id="Phobius"/>
    </source>
</evidence>
<proteinExistence type="predicted"/>
<feature type="transmembrane region" description="Helical" evidence="1">
    <location>
        <begin position="490"/>
        <end position="508"/>
    </location>
</feature>
<dbReference type="GO" id="GO:0005886">
    <property type="term" value="C:plasma membrane"/>
    <property type="evidence" value="ECO:0007669"/>
    <property type="project" value="InterPro"/>
</dbReference>
<sequence>MRNMQLRPYIKRGLHHLASAMALLGQGARLVITCLQQAGAEWYRQDFPLIGYLFKYLLAALLALWVALKMEMDQPATALLTVIIVMHFRSGMVITKSYYRLLGTVVGILFSMLLVAWFSQDRFPFFIAAALWIGLCTAGSLAYRNFQSYGFVLAGYTLCIVGLPATQAPWHTFQIASTRLSEIGVGLLSATLVSELILPQRLWENILAMVRGKFRDFCELLGSGAPTGLNQPFLTVMQDFYQLESFRSSVQFETDDARLHSTTINRLNVQFMAVSTGYVMFQRLVQRLQAGGRTAEATALLALMQPLAAAILIDGRCAGNAQELVTVQQAVSAFQQHFDTAFRQQQQALVTAPDLDWLEMEAGAELLQRLAAALSGYLDTYGTLLARARPQQVETREFAAEQLYLHIDWLPVSIAALRGALTLLIIAGMWMAVDWPSGILAMTMGVVTNTLFAASPAPAATIRQFSFGALLGIVLMYVSNVFWLTAAHDYVMLCIVISPVILLTAWLSARPSTTLVGAGLGIAYFLMAGFNQSLGDNPAQYFNDSIALVIALAVSGMMFSLTDYAASPWAKRRLFVQLRRLVGDACQGQTMTAAEFEMRARDLIQRSGHAHRPQDADSVRVVEALCATLEIGQAVIALRAAAGGLPEGPQKWVQHTLALVMHYYRQPVPKNRQQVLRWLDYFLTWLQEGDEAHVFPHPLPAGQAGKLTTQLHFIRLVIQAGAPVSQHRPVAKEIVHAT</sequence>
<gene>
    <name evidence="2" type="ORF">SAMN05192566_1821</name>
</gene>
<feature type="transmembrane region" description="Helical" evidence="1">
    <location>
        <begin position="98"/>
        <end position="118"/>
    </location>
</feature>
<protein>
    <submittedName>
        <fullName evidence="2">Uncharacterized membrane protein YccC</fullName>
    </submittedName>
</protein>
<feature type="transmembrane region" description="Helical" evidence="1">
    <location>
        <begin position="546"/>
        <end position="566"/>
    </location>
</feature>
<dbReference type="STRING" id="492660.SAMN05192566_1821"/>
<dbReference type="InterPro" id="IPR006726">
    <property type="entry name" value="PHBA_efflux_AaeB/fusaric-R"/>
</dbReference>
<evidence type="ECO:0000313" key="2">
    <source>
        <dbReference type="EMBL" id="SDK59723.1"/>
    </source>
</evidence>